<evidence type="ECO:0000256" key="5">
    <source>
        <dbReference type="ARBA" id="ARBA00022989"/>
    </source>
</evidence>
<evidence type="ECO:0000313" key="8">
    <source>
        <dbReference type="EMBL" id="HAT3582271.1"/>
    </source>
</evidence>
<feature type="transmembrane region" description="Helical" evidence="7">
    <location>
        <begin position="6"/>
        <end position="29"/>
    </location>
</feature>
<keyword evidence="5 7" id="KW-1133">Transmembrane helix</keyword>
<feature type="transmembrane region" description="Helical" evidence="7">
    <location>
        <begin position="41"/>
        <end position="63"/>
    </location>
</feature>
<comment type="caution">
    <text evidence="8">The sequence shown here is derived from an EMBL/GenBank/DDBJ whole genome shotgun (WGS) entry which is preliminary data.</text>
</comment>
<dbReference type="GO" id="GO:0005886">
    <property type="term" value="C:plasma membrane"/>
    <property type="evidence" value="ECO:0007669"/>
    <property type="project" value="UniProtKB-SubCell"/>
</dbReference>
<evidence type="ECO:0000256" key="2">
    <source>
        <dbReference type="ARBA" id="ARBA00022475"/>
    </source>
</evidence>
<dbReference type="Pfam" id="PF01810">
    <property type="entry name" value="LysE"/>
    <property type="match status" value="1"/>
</dbReference>
<dbReference type="InterPro" id="IPR001123">
    <property type="entry name" value="LeuE-type"/>
</dbReference>
<evidence type="ECO:0000256" key="1">
    <source>
        <dbReference type="ARBA" id="ARBA00004651"/>
    </source>
</evidence>
<proteinExistence type="predicted"/>
<feature type="transmembrane region" description="Helical" evidence="7">
    <location>
        <begin position="146"/>
        <end position="165"/>
    </location>
</feature>
<dbReference type="GO" id="GO:0015171">
    <property type="term" value="F:amino acid transmembrane transporter activity"/>
    <property type="evidence" value="ECO:0007669"/>
    <property type="project" value="TreeGrafter"/>
</dbReference>
<dbReference type="PANTHER" id="PTHR30086">
    <property type="entry name" value="ARGININE EXPORTER PROTEIN ARGO"/>
    <property type="match status" value="1"/>
</dbReference>
<dbReference type="RefSeq" id="WP_047372130.1">
    <property type="nucleotide sequence ID" value="NZ_CABMNU010000005.1"/>
</dbReference>
<sequence length="200" mass="21620">MNTLYSYLPFMLFAFVASITPGPTNILILTSSQRYGIRATLPAVIGACVAASLIVFISGAGAGELLRGYPLLREGMSWAGALWLSWMSWQLFTAPAADLNEKSGEPFSGKAAAMLQLINPKTWMMALAVVSLFAPNGAHPVREVSFLSLSFLLISVLCLGAWTLLGKAVNRLFRSAASLIWFQRAMALCLLISAWAGFMH</sequence>
<dbReference type="AlphaFoldDB" id="A0A9P3T904"/>
<name>A0A9P3T904_KLUIN</name>
<evidence type="ECO:0000313" key="9">
    <source>
        <dbReference type="Proteomes" id="UP000867740"/>
    </source>
</evidence>
<reference evidence="8" key="1">
    <citation type="journal article" date="2018" name="Genome Biol.">
        <title>SKESA: strategic k-mer extension for scrupulous assemblies.</title>
        <authorList>
            <person name="Souvorov A."/>
            <person name="Agarwala R."/>
            <person name="Lipman D.J."/>
        </authorList>
    </citation>
    <scope>NUCLEOTIDE SEQUENCE</scope>
    <source>
        <strain evidence="8">CAVp300</strain>
    </source>
</reference>
<evidence type="ECO:0000256" key="7">
    <source>
        <dbReference type="SAM" id="Phobius"/>
    </source>
</evidence>
<feature type="transmembrane region" description="Helical" evidence="7">
    <location>
        <begin position="113"/>
        <end position="134"/>
    </location>
</feature>
<keyword evidence="3 7" id="KW-0812">Transmembrane</keyword>
<reference evidence="8" key="2">
    <citation type="submission" date="2020-10" db="EMBL/GenBank/DDBJ databases">
        <authorList>
            <consortium name="NCBI Pathogen Detection Project"/>
        </authorList>
    </citation>
    <scope>NUCLEOTIDE SEQUENCE</scope>
    <source>
        <strain evidence="8">CAVp300</strain>
    </source>
</reference>
<dbReference type="GO" id="GO:0033228">
    <property type="term" value="P:cysteine export across plasma membrane"/>
    <property type="evidence" value="ECO:0007669"/>
    <property type="project" value="TreeGrafter"/>
</dbReference>
<feature type="transmembrane region" description="Helical" evidence="7">
    <location>
        <begin position="177"/>
        <end position="198"/>
    </location>
</feature>
<organism evidence="8 9">
    <name type="scientific">Kluyvera intermedia</name>
    <name type="common">Enterobacter intermedius</name>
    <dbReference type="NCBI Taxonomy" id="61648"/>
    <lineage>
        <taxon>Bacteria</taxon>
        <taxon>Pseudomonadati</taxon>
        <taxon>Pseudomonadota</taxon>
        <taxon>Gammaproteobacteria</taxon>
        <taxon>Enterobacterales</taxon>
        <taxon>Enterobacteriaceae</taxon>
        <taxon>Kluyvera</taxon>
    </lineage>
</organism>
<keyword evidence="6 7" id="KW-0472">Membrane</keyword>
<evidence type="ECO:0000256" key="6">
    <source>
        <dbReference type="ARBA" id="ARBA00023136"/>
    </source>
</evidence>
<gene>
    <name evidence="8" type="ORF">I8531_002583</name>
</gene>
<evidence type="ECO:0000256" key="3">
    <source>
        <dbReference type="ARBA" id="ARBA00022692"/>
    </source>
</evidence>
<accession>A0A9P3T904</accession>
<keyword evidence="4" id="KW-0029">Amino-acid transport</keyword>
<evidence type="ECO:0000256" key="4">
    <source>
        <dbReference type="ARBA" id="ARBA00022970"/>
    </source>
</evidence>
<comment type="subcellular location">
    <subcellularLocation>
        <location evidence="1">Cell membrane</location>
        <topology evidence="1">Multi-pass membrane protein</topology>
    </subcellularLocation>
</comment>
<dbReference type="PANTHER" id="PTHR30086:SF20">
    <property type="entry name" value="ARGININE EXPORTER PROTEIN ARGO-RELATED"/>
    <property type="match status" value="1"/>
</dbReference>
<protein>
    <submittedName>
        <fullName evidence="8">LysE family translocator</fullName>
    </submittedName>
</protein>
<dbReference type="EMBL" id="DACSUM010000018">
    <property type="protein sequence ID" value="HAT3582271.1"/>
    <property type="molecule type" value="Genomic_DNA"/>
</dbReference>
<dbReference type="Proteomes" id="UP000867740">
    <property type="component" value="Unassembled WGS sequence"/>
</dbReference>
<keyword evidence="4" id="KW-0813">Transport</keyword>
<keyword evidence="2" id="KW-1003">Cell membrane</keyword>